<evidence type="ECO:0000256" key="14">
    <source>
        <dbReference type="PIRSR" id="PIRSR036497-1"/>
    </source>
</evidence>
<comment type="pathway">
    <text evidence="3">Amino-acid biosynthesis; L-methionine biosynthesis via de novo pathway; L-homoserine from L-aspartate: step 3/3.</text>
</comment>
<feature type="binding site" evidence="15">
    <location>
        <position position="130"/>
    </location>
    <ligand>
        <name>NADPH</name>
        <dbReference type="ChEBI" id="CHEBI:57783"/>
    </ligand>
</feature>
<dbReference type="Pfam" id="PF00742">
    <property type="entry name" value="Homoserine_dh"/>
    <property type="match status" value="1"/>
</dbReference>
<evidence type="ECO:0000259" key="18">
    <source>
        <dbReference type="Pfam" id="PF03447"/>
    </source>
</evidence>
<dbReference type="EMBL" id="CP014841">
    <property type="protein sequence ID" value="AND71125.1"/>
    <property type="molecule type" value="Genomic_DNA"/>
</dbReference>
<dbReference type="SUPFAM" id="SSF51735">
    <property type="entry name" value="NAD(P)-binding Rossmann-fold domains"/>
    <property type="match status" value="1"/>
</dbReference>
<evidence type="ECO:0000256" key="11">
    <source>
        <dbReference type="ARBA" id="ARBA00048841"/>
    </source>
</evidence>
<evidence type="ECO:0000256" key="12">
    <source>
        <dbReference type="ARBA" id="ARBA00049031"/>
    </source>
</evidence>
<evidence type="ECO:0000313" key="19">
    <source>
        <dbReference type="EMBL" id="AND71125.1"/>
    </source>
</evidence>
<feature type="domain" description="Homoserine dehydrogenase catalytic" evidence="17">
    <location>
        <begin position="189"/>
        <end position="385"/>
    </location>
</feature>
<evidence type="ECO:0000256" key="2">
    <source>
        <dbReference type="ARBA" id="ARBA00005056"/>
    </source>
</evidence>
<dbReference type="Gene3D" id="3.30.360.10">
    <property type="entry name" value="Dihydrodipicolinate Reductase, domain 2"/>
    <property type="match status" value="1"/>
</dbReference>
<keyword evidence="6 13" id="KW-0028">Amino-acid biosynthesis</keyword>
<dbReference type="InterPro" id="IPR019811">
    <property type="entry name" value="HDH_CS"/>
</dbReference>
<evidence type="ECO:0000256" key="3">
    <source>
        <dbReference type="ARBA" id="ARBA00005062"/>
    </source>
</evidence>
<dbReference type="InterPro" id="IPR011147">
    <property type="entry name" value="Bifunc_Aspkin/hSer_DH"/>
</dbReference>
<dbReference type="InterPro" id="IPR005106">
    <property type="entry name" value="Asp/hSer_DH_NAD-bd"/>
</dbReference>
<protein>
    <recommendedName>
        <fullName evidence="5 13">Homoserine dehydrogenase</fullName>
        <shortName evidence="13">HDH</shortName>
        <ecNumber evidence="5 13">1.1.1.3</ecNumber>
    </recommendedName>
</protein>
<dbReference type="PANTHER" id="PTHR43070:SF5">
    <property type="entry name" value="HOMOSERINE DEHYDROGENASE"/>
    <property type="match status" value="1"/>
</dbReference>
<dbReference type="InterPro" id="IPR001342">
    <property type="entry name" value="HDH_cat"/>
</dbReference>
<feature type="binding site" evidence="15">
    <location>
        <begin position="53"/>
        <end position="58"/>
    </location>
    <ligand>
        <name>NADP(+)</name>
        <dbReference type="ChEBI" id="CHEBI:58349"/>
    </ligand>
</feature>
<dbReference type="PANTHER" id="PTHR43070">
    <property type="match status" value="1"/>
</dbReference>
<keyword evidence="10 13" id="KW-0486">Methionine biosynthesis</keyword>
<evidence type="ECO:0000256" key="7">
    <source>
        <dbReference type="ARBA" id="ARBA00022697"/>
    </source>
</evidence>
<dbReference type="PATRIC" id="fig|445710.3.peg.3670"/>
<feature type="active site" description="Proton donor" evidence="14">
    <location>
        <position position="257"/>
    </location>
</feature>
<dbReference type="InterPro" id="IPR036291">
    <property type="entry name" value="NAD(P)-bd_dom_sf"/>
</dbReference>
<evidence type="ECO:0000256" key="9">
    <source>
        <dbReference type="ARBA" id="ARBA00023002"/>
    </source>
</evidence>
<dbReference type="UniPathway" id="UPA00050">
    <property type="reaction ID" value="UER00063"/>
</dbReference>
<accession>A0A169GYS0</accession>
<evidence type="ECO:0000256" key="8">
    <source>
        <dbReference type="ARBA" id="ARBA00022857"/>
    </source>
</evidence>
<dbReference type="GO" id="GO:0009088">
    <property type="term" value="P:threonine biosynthetic process"/>
    <property type="evidence" value="ECO:0007669"/>
    <property type="project" value="UniProtKB-UniPathway"/>
</dbReference>
<comment type="catalytic activity">
    <reaction evidence="12">
        <text>L-homoserine + NAD(+) = L-aspartate 4-semialdehyde + NADH + H(+)</text>
        <dbReference type="Rhea" id="RHEA:15757"/>
        <dbReference type="ChEBI" id="CHEBI:15378"/>
        <dbReference type="ChEBI" id="CHEBI:57476"/>
        <dbReference type="ChEBI" id="CHEBI:57540"/>
        <dbReference type="ChEBI" id="CHEBI:57945"/>
        <dbReference type="ChEBI" id="CHEBI:537519"/>
        <dbReference type="EC" id="1.1.1.3"/>
    </reaction>
    <physiologicalReaction direction="right-to-left" evidence="12">
        <dbReference type="Rhea" id="RHEA:15759"/>
    </physiologicalReaction>
</comment>
<evidence type="ECO:0000256" key="1">
    <source>
        <dbReference type="ARBA" id="ARBA00001920"/>
    </source>
</evidence>
<evidence type="ECO:0000256" key="4">
    <source>
        <dbReference type="ARBA" id="ARBA00006753"/>
    </source>
</evidence>
<dbReference type="STRING" id="445710.ATSB10_36710"/>
<dbReference type="Proteomes" id="UP000077255">
    <property type="component" value="Chromosome"/>
</dbReference>
<gene>
    <name evidence="19" type="ORF">ATSB10_36710</name>
</gene>
<keyword evidence="7 13" id="KW-0791">Threonine biosynthesis</keyword>
<evidence type="ECO:0000256" key="16">
    <source>
        <dbReference type="RuleBase" id="RU004171"/>
    </source>
</evidence>
<dbReference type="EC" id="1.1.1.3" evidence="5 13"/>
<dbReference type="KEGG" id="dtx:ATSB10_36710"/>
<dbReference type="InterPro" id="IPR022697">
    <property type="entry name" value="HDH_short"/>
</dbReference>
<dbReference type="Gene3D" id="3.40.50.720">
    <property type="entry name" value="NAD(P)-binding Rossmann-like Domain"/>
    <property type="match status" value="1"/>
</dbReference>
<dbReference type="GO" id="GO:0004412">
    <property type="term" value="F:homoserine dehydrogenase activity"/>
    <property type="evidence" value="ECO:0007669"/>
    <property type="project" value="UniProtKB-EC"/>
</dbReference>
<dbReference type="UniPathway" id="UPA00051">
    <property type="reaction ID" value="UER00465"/>
</dbReference>
<dbReference type="Pfam" id="PF03447">
    <property type="entry name" value="NAD_binding_3"/>
    <property type="match status" value="1"/>
</dbReference>
<dbReference type="GO" id="GO:0009086">
    <property type="term" value="P:methionine biosynthetic process"/>
    <property type="evidence" value="ECO:0007669"/>
    <property type="project" value="UniProtKB-KW"/>
</dbReference>
<evidence type="ECO:0000256" key="5">
    <source>
        <dbReference type="ARBA" id="ARBA00013213"/>
    </source>
</evidence>
<dbReference type="GO" id="GO:0050661">
    <property type="term" value="F:NADP binding"/>
    <property type="evidence" value="ECO:0007669"/>
    <property type="project" value="InterPro"/>
</dbReference>
<keyword evidence="20" id="KW-1185">Reference proteome</keyword>
<dbReference type="SUPFAM" id="SSF55347">
    <property type="entry name" value="Glyceraldehyde-3-phosphate dehydrogenase-like, C-terminal domain"/>
    <property type="match status" value="1"/>
</dbReference>
<dbReference type="FunFam" id="3.30.360.10:FF:000006">
    <property type="entry name" value="Bifunctional aspartokinase/homoserine dehydrogenase"/>
    <property type="match status" value="1"/>
</dbReference>
<keyword evidence="9 13" id="KW-0560">Oxidoreductase</keyword>
<feature type="binding site" evidence="15">
    <location>
        <position position="242"/>
    </location>
    <ligand>
        <name>L-homoserine</name>
        <dbReference type="ChEBI" id="CHEBI:57476"/>
    </ligand>
</feature>
<evidence type="ECO:0000256" key="15">
    <source>
        <dbReference type="PIRSR" id="PIRSR036497-2"/>
    </source>
</evidence>
<dbReference type="PIRSF" id="PIRSF036497">
    <property type="entry name" value="HDH_short"/>
    <property type="match status" value="1"/>
</dbReference>
<reference evidence="19 20" key="1">
    <citation type="submission" date="2016-02" db="EMBL/GenBank/DDBJ databases">
        <title>Complete genome sequencing and analysis of ATSB10, Dyella thiooxydans isolated from rhizosphere soil of sunflower (Helianthus annuus L.).</title>
        <authorList>
            <person name="Lee Y."/>
            <person name="Hwangbo K."/>
            <person name="Chung H."/>
            <person name="Yoo J."/>
            <person name="Kim K.Y."/>
            <person name="Sa T.M."/>
            <person name="Um Y."/>
            <person name="Madhaiyan M."/>
        </authorList>
    </citation>
    <scope>NUCLEOTIDE SEQUENCE [LARGE SCALE GENOMIC DNA]</scope>
    <source>
        <strain evidence="19 20">ATSB10</strain>
    </source>
</reference>
<comment type="pathway">
    <text evidence="2">Amino-acid biosynthesis; L-threonine biosynthesis; L-threonine from L-aspartate: step 3/5.</text>
</comment>
<evidence type="ECO:0000256" key="13">
    <source>
        <dbReference type="PIRNR" id="PIRNR036497"/>
    </source>
</evidence>
<dbReference type="GO" id="GO:0009089">
    <property type="term" value="P:lysine biosynthetic process via diaminopimelate"/>
    <property type="evidence" value="ECO:0007669"/>
    <property type="project" value="UniProtKB-ARBA"/>
</dbReference>
<sequence>MSAVPDAEVAEAAAVGAHPVRDRLLSGGVEERSRTGCAPTAVDASGIAIVLLGTGVVGGALLKLLCTPAAARIRLVGAANSKRQQTDPAKLASRQLREQIRAEGDPRDNAALLAALDASGVAVKVIVDATANVSLAARHAEWLERGYHVVTANKALAGGELTGWRALQAATASGRAHYGDAATVGAGLPVLSTLRRLRGCGDALLTLEGVFSGSLSYLFNQYDGSVPFSTLLADARRLGYTEPDPRSDLSGEDVARKLLILARHAGFSLNADEVEVESLVPEALRGLSTEAFLERLPELDAPLAARVAEARERGHVLRYLARLNQRGHARVGLVEVPPTHPAARLYGTDNQFALTTTRYNTQPLVIQGPGAGPEVTAQALLGDVLALVGA</sequence>
<feature type="binding site" evidence="15">
    <location>
        <position position="154"/>
    </location>
    <ligand>
        <name>NADPH</name>
        <dbReference type="ChEBI" id="CHEBI:57783"/>
    </ligand>
</feature>
<comment type="catalytic activity">
    <reaction evidence="11">
        <text>L-homoserine + NADP(+) = L-aspartate 4-semialdehyde + NADPH + H(+)</text>
        <dbReference type="Rhea" id="RHEA:15761"/>
        <dbReference type="ChEBI" id="CHEBI:15378"/>
        <dbReference type="ChEBI" id="CHEBI:57476"/>
        <dbReference type="ChEBI" id="CHEBI:57783"/>
        <dbReference type="ChEBI" id="CHEBI:58349"/>
        <dbReference type="ChEBI" id="CHEBI:537519"/>
        <dbReference type="EC" id="1.1.1.3"/>
    </reaction>
    <physiologicalReaction direction="right-to-left" evidence="11">
        <dbReference type="Rhea" id="RHEA:15763"/>
    </physiologicalReaction>
</comment>
<comment type="cofactor">
    <cofactor evidence="1">
        <name>a metal cation</name>
        <dbReference type="ChEBI" id="CHEBI:25213"/>
    </cofactor>
</comment>
<dbReference type="GO" id="GO:0009090">
    <property type="term" value="P:homoserine biosynthetic process"/>
    <property type="evidence" value="ECO:0007669"/>
    <property type="project" value="UniProtKB-ARBA"/>
</dbReference>
<evidence type="ECO:0000313" key="20">
    <source>
        <dbReference type="Proteomes" id="UP000077255"/>
    </source>
</evidence>
<evidence type="ECO:0000256" key="10">
    <source>
        <dbReference type="ARBA" id="ARBA00023167"/>
    </source>
</evidence>
<proteinExistence type="inferred from homology"/>
<dbReference type="AlphaFoldDB" id="A0A169GYS0"/>
<evidence type="ECO:0000256" key="6">
    <source>
        <dbReference type="ARBA" id="ARBA00022605"/>
    </source>
</evidence>
<feature type="domain" description="Aspartate/homoserine dehydrogenase NAD-binding" evidence="18">
    <location>
        <begin position="53"/>
        <end position="175"/>
    </location>
</feature>
<evidence type="ECO:0000259" key="17">
    <source>
        <dbReference type="Pfam" id="PF00742"/>
    </source>
</evidence>
<comment type="similarity">
    <text evidence="4 13 16">Belongs to the homoserine dehydrogenase family.</text>
</comment>
<name>A0A169GYS0_9GAMM</name>
<dbReference type="PROSITE" id="PS01042">
    <property type="entry name" value="HOMOSER_DHGENASE"/>
    <property type="match status" value="1"/>
</dbReference>
<keyword evidence="8 13" id="KW-0521">NADP</keyword>
<organism evidence="19 20">
    <name type="scientific">Dyella thiooxydans</name>
    <dbReference type="NCBI Taxonomy" id="445710"/>
    <lineage>
        <taxon>Bacteria</taxon>
        <taxon>Pseudomonadati</taxon>
        <taxon>Pseudomonadota</taxon>
        <taxon>Gammaproteobacteria</taxon>
        <taxon>Lysobacterales</taxon>
        <taxon>Rhodanobacteraceae</taxon>
        <taxon>Dyella</taxon>
    </lineage>
</organism>